<dbReference type="PANTHER" id="PTHR23422:SF9">
    <property type="entry name" value="ZN-DEPENDENT HYDROLASE"/>
    <property type="match status" value="1"/>
</dbReference>
<name>A0A2I0IQW8_PUNGR</name>
<dbReference type="InterPro" id="IPR039461">
    <property type="entry name" value="Peptidase_M49"/>
</dbReference>
<sequence length="132" mass="15175">MAILKNILDAKYTLGSYSFMIILFELLLRFGNSTNTFLYFYLFIILSRFKHILQPIAGACISREHRKQVDFESFFTHTICHECCHGIGPHTITLPNGRTSTVRKELQELHSPLEEAKADIVGLWALKFLIAE</sequence>
<evidence type="ECO:0000313" key="4">
    <source>
        <dbReference type="Proteomes" id="UP000233551"/>
    </source>
</evidence>
<keyword evidence="4" id="KW-1185">Reference proteome</keyword>
<reference evidence="3 4" key="1">
    <citation type="submission" date="2017-11" db="EMBL/GenBank/DDBJ databases">
        <title>De-novo sequencing of pomegranate (Punica granatum L.) genome.</title>
        <authorList>
            <person name="Akparov Z."/>
            <person name="Amiraslanov A."/>
            <person name="Hajiyeva S."/>
            <person name="Abbasov M."/>
            <person name="Kaur K."/>
            <person name="Hamwieh A."/>
            <person name="Solovyev V."/>
            <person name="Salamov A."/>
            <person name="Braich B."/>
            <person name="Kosarev P."/>
            <person name="Mahmoud A."/>
            <person name="Hajiyev E."/>
            <person name="Babayeva S."/>
            <person name="Izzatullayeva V."/>
            <person name="Mammadov A."/>
            <person name="Mammadov A."/>
            <person name="Sharifova S."/>
            <person name="Ojaghi J."/>
            <person name="Eynullazada K."/>
            <person name="Bayramov B."/>
            <person name="Abdulazimova A."/>
            <person name="Shahmuradov I."/>
        </authorList>
    </citation>
    <scope>NUCLEOTIDE SEQUENCE [LARGE SCALE GENOMIC DNA]</scope>
    <source>
        <strain evidence="4">cv. AG2017</strain>
        <tissue evidence="3">Leaf</tissue>
    </source>
</reference>
<gene>
    <name evidence="3" type="ORF">CRG98_033225</name>
</gene>
<accession>A0A2I0IQW8</accession>
<evidence type="ECO:0000313" key="3">
    <source>
        <dbReference type="EMBL" id="PKI46387.1"/>
    </source>
</evidence>
<proteinExistence type="predicted"/>
<organism evidence="3 4">
    <name type="scientific">Punica granatum</name>
    <name type="common">Pomegranate</name>
    <dbReference type="NCBI Taxonomy" id="22663"/>
    <lineage>
        <taxon>Eukaryota</taxon>
        <taxon>Viridiplantae</taxon>
        <taxon>Streptophyta</taxon>
        <taxon>Embryophyta</taxon>
        <taxon>Tracheophyta</taxon>
        <taxon>Spermatophyta</taxon>
        <taxon>Magnoliopsida</taxon>
        <taxon>eudicotyledons</taxon>
        <taxon>Gunneridae</taxon>
        <taxon>Pentapetalae</taxon>
        <taxon>rosids</taxon>
        <taxon>malvids</taxon>
        <taxon>Myrtales</taxon>
        <taxon>Lythraceae</taxon>
        <taxon>Punica</taxon>
    </lineage>
</organism>
<dbReference type="Proteomes" id="UP000233551">
    <property type="component" value="Unassembled WGS sequence"/>
</dbReference>
<evidence type="ECO:0000256" key="2">
    <source>
        <dbReference type="ARBA" id="ARBA00022801"/>
    </source>
</evidence>
<dbReference type="GO" id="GO:0005737">
    <property type="term" value="C:cytoplasm"/>
    <property type="evidence" value="ECO:0007669"/>
    <property type="project" value="TreeGrafter"/>
</dbReference>
<dbReference type="PANTHER" id="PTHR23422">
    <property type="entry name" value="DIPEPTIDYL PEPTIDASE III-RELATED"/>
    <property type="match status" value="1"/>
</dbReference>
<protein>
    <submittedName>
        <fullName evidence="3">Uncharacterized protein</fullName>
    </submittedName>
</protein>
<dbReference type="STRING" id="22663.A0A2I0IQW8"/>
<evidence type="ECO:0000256" key="1">
    <source>
        <dbReference type="ARBA" id="ARBA00022723"/>
    </source>
</evidence>
<keyword evidence="2" id="KW-0378">Hydrolase</keyword>
<dbReference type="EMBL" id="PGOL01002632">
    <property type="protein sequence ID" value="PKI46387.1"/>
    <property type="molecule type" value="Genomic_DNA"/>
</dbReference>
<comment type="caution">
    <text evidence="3">The sequence shown here is derived from an EMBL/GenBank/DDBJ whole genome shotgun (WGS) entry which is preliminary data.</text>
</comment>
<dbReference type="GO" id="GO:0046872">
    <property type="term" value="F:metal ion binding"/>
    <property type="evidence" value="ECO:0007669"/>
    <property type="project" value="UniProtKB-KW"/>
</dbReference>
<feature type="non-terminal residue" evidence="3">
    <location>
        <position position="132"/>
    </location>
</feature>
<dbReference type="AlphaFoldDB" id="A0A2I0IQW8"/>
<keyword evidence="1" id="KW-0479">Metal-binding</keyword>
<dbReference type="GO" id="GO:0008239">
    <property type="term" value="F:dipeptidyl-peptidase activity"/>
    <property type="evidence" value="ECO:0007669"/>
    <property type="project" value="TreeGrafter"/>
</dbReference>